<dbReference type="Pfam" id="PF05685">
    <property type="entry name" value="Uma2"/>
    <property type="match status" value="1"/>
</dbReference>
<feature type="domain" description="Putative restriction endonuclease" evidence="1">
    <location>
        <begin position="24"/>
        <end position="159"/>
    </location>
</feature>
<keyword evidence="2" id="KW-0255">Endonuclease</keyword>
<keyword evidence="2" id="KW-0540">Nuclease</keyword>
<gene>
    <name evidence="2" type="ORF">M2350_000106</name>
</gene>
<accession>A0ABT2EJ40</accession>
<dbReference type="CDD" id="cd06260">
    <property type="entry name" value="DUF820-like"/>
    <property type="match status" value="1"/>
</dbReference>
<dbReference type="Gene3D" id="3.90.1570.10">
    <property type="entry name" value="tt1808, chain A"/>
    <property type="match status" value="1"/>
</dbReference>
<comment type="caution">
    <text evidence="2">The sequence shown here is derived from an EMBL/GenBank/DDBJ whole genome shotgun (WGS) entry which is preliminary data.</text>
</comment>
<keyword evidence="3" id="KW-1185">Reference proteome</keyword>
<proteinExistence type="predicted"/>
<keyword evidence="2" id="KW-0378">Hydrolase</keyword>
<dbReference type="InterPro" id="IPR011335">
    <property type="entry name" value="Restrct_endonuc-II-like"/>
</dbReference>
<dbReference type="InterPro" id="IPR008538">
    <property type="entry name" value="Uma2"/>
</dbReference>
<dbReference type="InterPro" id="IPR012296">
    <property type="entry name" value="Nuclease_put_TT1808"/>
</dbReference>
<name>A0ABT2EJ40_9BACT</name>
<dbReference type="Proteomes" id="UP001204798">
    <property type="component" value="Unassembled WGS sequence"/>
</dbReference>
<dbReference type="SUPFAM" id="SSF52980">
    <property type="entry name" value="Restriction endonuclease-like"/>
    <property type="match status" value="1"/>
</dbReference>
<sequence>MVTAEKRVQVAVSGVQRRKFSKAEYYRMAEMGFFNGQRVELIDGEVILMSPQEAGHATAVELVARILEKAFGEGYHVRDQKPLDLGEGHEPEPDAAVVIGSPRDYAQAHPKTAVLVVEVALSSVDYDRVVKGSLYAKSGIPEYWLLNLRERRLEVFREPVPMPEQIFGFGYKSMRIYLPDETVSPLAKPDAQIKVADLLP</sequence>
<dbReference type="PANTHER" id="PTHR35400:SF1">
    <property type="entry name" value="SLR1083 PROTEIN"/>
    <property type="match status" value="1"/>
</dbReference>
<protein>
    <submittedName>
        <fullName evidence="2">Uma2 family endonuclease</fullName>
    </submittedName>
</protein>
<evidence type="ECO:0000259" key="1">
    <source>
        <dbReference type="Pfam" id="PF05685"/>
    </source>
</evidence>
<dbReference type="EMBL" id="JANUCP010000001">
    <property type="protein sequence ID" value="MCS3917709.1"/>
    <property type="molecule type" value="Genomic_DNA"/>
</dbReference>
<evidence type="ECO:0000313" key="3">
    <source>
        <dbReference type="Proteomes" id="UP001204798"/>
    </source>
</evidence>
<organism evidence="2 3">
    <name type="scientific">Candidatus Fervidibacter sacchari</name>
    <dbReference type="NCBI Taxonomy" id="1448929"/>
    <lineage>
        <taxon>Bacteria</taxon>
        <taxon>Candidatus Fervidibacterota</taxon>
        <taxon>Candidatus Fervidibacter</taxon>
    </lineage>
</organism>
<dbReference type="PANTHER" id="PTHR35400">
    <property type="entry name" value="SLR1083 PROTEIN"/>
    <property type="match status" value="1"/>
</dbReference>
<evidence type="ECO:0000313" key="2">
    <source>
        <dbReference type="EMBL" id="MCS3917709.1"/>
    </source>
</evidence>
<dbReference type="GO" id="GO:0004519">
    <property type="term" value="F:endonuclease activity"/>
    <property type="evidence" value="ECO:0007669"/>
    <property type="project" value="UniProtKB-KW"/>
</dbReference>
<reference evidence="2 3" key="1">
    <citation type="submission" date="2022-08" db="EMBL/GenBank/DDBJ databases">
        <title>Bacterial and archaeal communities from various locations to study Microbial Dark Matter (Phase II).</title>
        <authorList>
            <person name="Stepanauskas R."/>
        </authorList>
    </citation>
    <scope>NUCLEOTIDE SEQUENCE [LARGE SCALE GENOMIC DNA]</scope>
    <source>
        <strain evidence="2 3">PD1</strain>
    </source>
</reference>
<dbReference type="RefSeq" id="WP_259092074.1">
    <property type="nucleotide sequence ID" value="NZ_CP130454.1"/>
</dbReference>